<organism evidence="6 7">
    <name type="scientific">Nasonia vitripennis</name>
    <name type="common">Parasitic wasp</name>
    <dbReference type="NCBI Taxonomy" id="7425"/>
    <lineage>
        <taxon>Eukaryota</taxon>
        <taxon>Metazoa</taxon>
        <taxon>Ecdysozoa</taxon>
        <taxon>Arthropoda</taxon>
        <taxon>Hexapoda</taxon>
        <taxon>Insecta</taxon>
        <taxon>Pterygota</taxon>
        <taxon>Neoptera</taxon>
        <taxon>Endopterygota</taxon>
        <taxon>Hymenoptera</taxon>
        <taxon>Apocrita</taxon>
        <taxon>Proctotrupomorpha</taxon>
        <taxon>Chalcidoidea</taxon>
        <taxon>Pteromalidae</taxon>
        <taxon>Pteromalinae</taxon>
        <taxon>Nasonia</taxon>
    </lineage>
</organism>
<dbReference type="Proteomes" id="UP000002358">
    <property type="component" value="Chromosome 4"/>
</dbReference>
<comment type="similarity">
    <text evidence="1">Belongs to the FAM193 family.</text>
</comment>
<feature type="region of interest" description="Disordered" evidence="4">
    <location>
        <begin position="1"/>
        <end position="127"/>
    </location>
</feature>
<feature type="region of interest" description="Disordered" evidence="4">
    <location>
        <begin position="550"/>
        <end position="638"/>
    </location>
</feature>
<dbReference type="KEGG" id="nvi:100114737"/>
<evidence type="ECO:0000256" key="2">
    <source>
        <dbReference type="ARBA" id="ARBA00022553"/>
    </source>
</evidence>
<dbReference type="InterPro" id="IPR029717">
    <property type="entry name" value="FAM193"/>
</dbReference>
<feature type="compositionally biased region" description="Basic and acidic residues" evidence="4">
    <location>
        <begin position="1178"/>
        <end position="1193"/>
    </location>
</feature>
<feature type="compositionally biased region" description="Low complexity" evidence="4">
    <location>
        <begin position="1484"/>
        <end position="1493"/>
    </location>
</feature>
<feature type="compositionally biased region" description="Polar residues" evidence="4">
    <location>
        <begin position="1494"/>
        <end position="1514"/>
    </location>
</feature>
<feature type="region of interest" description="Disordered" evidence="4">
    <location>
        <begin position="858"/>
        <end position="890"/>
    </location>
</feature>
<protein>
    <recommendedName>
        <fullName evidence="5">FAM193 C-terminal domain-containing protein</fullName>
    </recommendedName>
</protein>
<feature type="region of interest" description="Disordered" evidence="4">
    <location>
        <begin position="1015"/>
        <end position="1066"/>
    </location>
</feature>
<evidence type="ECO:0000256" key="4">
    <source>
        <dbReference type="SAM" id="MobiDB-lite"/>
    </source>
</evidence>
<dbReference type="RefSeq" id="XP_031785345.1">
    <property type="nucleotide sequence ID" value="XM_031929485.2"/>
</dbReference>
<feature type="region of interest" description="Disordered" evidence="4">
    <location>
        <begin position="772"/>
        <end position="817"/>
    </location>
</feature>
<feature type="compositionally biased region" description="Basic and acidic residues" evidence="4">
    <location>
        <begin position="1039"/>
        <end position="1053"/>
    </location>
</feature>
<feature type="compositionally biased region" description="Polar residues" evidence="4">
    <location>
        <begin position="1234"/>
        <end position="1257"/>
    </location>
</feature>
<reference evidence="6" key="1">
    <citation type="submission" date="2021-01" db="UniProtKB">
        <authorList>
            <consortium name="EnsemblMetazoa"/>
        </authorList>
    </citation>
    <scope>IDENTIFICATION</scope>
</reference>
<feature type="compositionally biased region" description="Basic residues" evidence="4">
    <location>
        <begin position="1715"/>
        <end position="1724"/>
    </location>
</feature>
<dbReference type="InterPro" id="IPR031802">
    <property type="entry name" value="FAM193_C"/>
</dbReference>
<proteinExistence type="inferred from homology"/>
<feature type="region of interest" description="Disordered" evidence="4">
    <location>
        <begin position="682"/>
        <end position="716"/>
    </location>
</feature>
<feature type="compositionally biased region" description="Basic and acidic residues" evidence="4">
    <location>
        <begin position="877"/>
        <end position="890"/>
    </location>
</feature>
<feature type="compositionally biased region" description="Polar residues" evidence="4">
    <location>
        <begin position="1307"/>
        <end position="1320"/>
    </location>
</feature>
<feature type="compositionally biased region" description="Low complexity" evidence="4">
    <location>
        <begin position="776"/>
        <end position="791"/>
    </location>
</feature>
<accession>A0A7M7QED0</accession>
<feature type="compositionally biased region" description="Polar residues" evidence="4">
    <location>
        <begin position="1054"/>
        <end position="1066"/>
    </location>
</feature>
<evidence type="ECO:0000256" key="1">
    <source>
        <dbReference type="ARBA" id="ARBA00009689"/>
    </source>
</evidence>
<feature type="compositionally biased region" description="Low complexity" evidence="4">
    <location>
        <begin position="1258"/>
        <end position="1275"/>
    </location>
</feature>
<dbReference type="EnsemblMetazoa" id="XM_031929485">
    <property type="protein sequence ID" value="XP_031785345"/>
    <property type="gene ID" value="LOC100114737"/>
</dbReference>
<feature type="compositionally biased region" description="Low complexity" evidence="4">
    <location>
        <begin position="1283"/>
        <end position="1306"/>
    </location>
</feature>
<feature type="compositionally biased region" description="Polar residues" evidence="4">
    <location>
        <begin position="792"/>
        <end position="812"/>
    </location>
</feature>
<feature type="compositionally biased region" description="Basic residues" evidence="4">
    <location>
        <begin position="1474"/>
        <end position="1483"/>
    </location>
</feature>
<name>A0A7M7QED0_NASVI</name>
<keyword evidence="2" id="KW-0597">Phosphoprotein</keyword>
<evidence type="ECO:0000259" key="5">
    <source>
        <dbReference type="Pfam" id="PF15914"/>
    </source>
</evidence>
<dbReference type="Pfam" id="PF15914">
    <property type="entry name" value="FAM193_C"/>
    <property type="match status" value="1"/>
</dbReference>
<feature type="compositionally biased region" description="Basic residues" evidence="4">
    <location>
        <begin position="623"/>
        <end position="638"/>
    </location>
</feature>
<feature type="region of interest" description="Disordered" evidence="4">
    <location>
        <begin position="1693"/>
        <end position="1729"/>
    </location>
</feature>
<keyword evidence="3" id="KW-0175">Coiled coil</keyword>
<feature type="compositionally biased region" description="Low complexity" evidence="4">
    <location>
        <begin position="1693"/>
        <end position="1702"/>
    </location>
</feature>
<evidence type="ECO:0000313" key="6">
    <source>
        <dbReference type="EnsemblMetazoa" id="XP_031785345"/>
    </source>
</evidence>
<feature type="domain" description="FAM193 C-terminal" evidence="5">
    <location>
        <begin position="1738"/>
        <end position="1791"/>
    </location>
</feature>
<sequence length="1815" mass="199918">MSSEREAAESRLLTGSTPSSSTEAESTASMGDVLTKEQHKDDDEAPPPPPTIGDAAAQAQPEPPPPLPSLDVPAALCQRFEASRLPTPQAEQEKIAVQEDRLSEKVESNGSNDAIENREVNASLKNNEQSQGIGATVDYSDGDLCNCEDCKWKKKDLSAKDLQEMMKLRRLGMDLRQYIRYTFNWFIESSGFSENSVKTPLPYSPNPPLDSESAENITELRASVALLCERVPYHLFMWLVGQAQEFVIGVKVQLLTLLYDRSIENLAEVFLTKLLDGYEALLATAVHISDLLEPLQKELFSKVNLTWSYINKSLYQNYVYSDPLIQNNLPPFIGQLRKHLPVKGSEYHYLVHRYLAFDDEITKIGSLCPEIERLIDKYNAEQVTGSVTGTVMKKLREDFDQKLKLGQPTPSIDLSSKIVLSKEVDDSSIVETEQVPEQILEPDSRFHVCSISNAVEIQSMFSDWKKSPQQRLADLVEALTLSSPVEEVEKTMERNAILEKQCYSSCLDKTLKDGINKSVSCERLACKCHPNNVTAELVLNLKEEKFHEPQLNPTVNHFNFKPDNLKGTPQAPESNESDEINDPSKEPMKNVPKTTTAQTAQTQTRHSTTQTTNSTHPHNQNQLHRHHHPGRCSSHSHLHGSLSNAVIKSSGPHRTHVGHNNHQSAAVTCPKPQHLVEHIKRLSTSDLSPGENGDCSDSGSSHEDCSATNSPTPRDPSRHCDCCYCEVFGHGVPSVAPVSRNYNEMRERLRQILSKKKAKVCKAACNPHAKNSVEVSSSSSSLSSSSSTSSTITNVDSAILPNPTSRSNTPVVKTSKAAPVVASRVVNIPTTAAPTVPPVKPKEDLWNIEAAVEFIEGNQSGKKDSKKAEKKARQKQKKLEEKQKKEKAEEDKQKLLELQKKTPEVTITVVNPQKKTQKISSQQKLPEVSILPTSGPRSTFTVTKSTNIASKKKSIETTSNSTKNINAKAKNTPLTLASLPTSENAKKKTANVENEHSCNTAKFKSSGKIAEPAFPKTAVTDSPPFLSNLTKKERRKLRREMEKQEALKKEIESKQPTTATPTSSDNQLQIVTIKRVMESNNAEPTVTITLKGQTPAEDRVLFTLINGQTKDSDGEKQTSTSGKKKKNKANNSTNQQQQGQGTHNKSQQSQNNNLSVKSESAQKQDSKNVKQQQQQQSAKDKSKNGKQQEEQKVRQQLNTNVETKSTKSKKDKKNTDNKENIKQITHESPPKQGASASNKKTNKGNKVSTSEFIQSTAQKQQQKQQHQQQQLQQQQSTVHIKNAKSNKNQNQNQNQKKTNNNNQSNSGKMSKTTPYSNNVNQSAVSNKIDNQKVSIVAQNTSIKQKQNTETVQNQKREQLDSSFNSYYRETTSNVPSSINIENLKLPPGITITKVNAPAKPLQLKSSSPPKPANTPKQTTIIAAPMSGVQSSNYGPPQGTGNVIVVDTGRLKQDLIPKNMDKDAPKDINGQTSSSKKKKKKKNKNGAAGNNDKSSSSLQSLQGNRIQVSQQQNSGDYMNVEPARILHNPTTNMVTIRNPAFGPPPPKMEPSTQQAAIIRVAENGMVTIRSPALQQAINAGLQPPPKPEFIVKGTTAPSERPSHNNFITNSSDLAATARGSNGMPLSSDIAELRRRLAQPSFHEQASSSSTLFNNGLSSIQISKVTNGQSPNIPENGINLKGTSVTLTKIRNVDQQQHIQSQHQQVEEPRVNGNAKSRNKKKKRGNGVRSGGDDLTFLESVFTPKDIDLEDGEMDDAERELEAFKRFCLQSVPPPRKEKVNLNIKDIVLKKKSSSSSSSTSTSASAAAKPAAVVAAI</sequence>
<dbReference type="GeneID" id="100114737"/>
<keyword evidence="7" id="KW-1185">Reference proteome</keyword>
<dbReference type="PANTHER" id="PTHR15109">
    <property type="entry name" value="AGAP004327-PA"/>
    <property type="match status" value="1"/>
</dbReference>
<feature type="region of interest" description="Disordered" evidence="4">
    <location>
        <begin position="1105"/>
        <end position="1320"/>
    </location>
</feature>
<feature type="region of interest" description="Disordered" evidence="4">
    <location>
        <begin position="1789"/>
        <end position="1815"/>
    </location>
</feature>
<evidence type="ECO:0000313" key="7">
    <source>
        <dbReference type="Proteomes" id="UP000002358"/>
    </source>
</evidence>
<feature type="compositionally biased region" description="Basic and acidic residues" evidence="4">
    <location>
        <begin position="91"/>
        <end position="107"/>
    </location>
</feature>
<feature type="compositionally biased region" description="Basic and acidic residues" evidence="4">
    <location>
        <begin position="1213"/>
        <end position="1229"/>
    </location>
</feature>
<feature type="compositionally biased region" description="Low complexity" evidence="4">
    <location>
        <begin position="1129"/>
        <end position="1155"/>
    </location>
</feature>
<feature type="compositionally biased region" description="Basic and acidic residues" evidence="4">
    <location>
        <begin position="1454"/>
        <end position="1465"/>
    </location>
</feature>
<feature type="region of interest" description="Disordered" evidence="4">
    <location>
        <begin position="1454"/>
        <end position="1514"/>
    </location>
</feature>
<feature type="compositionally biased region" description="Low complexity" evidence="4">
    <location>
        <begin position="594"/>
        <end position="622"/>
    </location>
</feature>
<evidence type="ECO:0000256" key="3">
    <source>
        <dbReference type="ARBA" id="ARBA00023054"/>
    </source>
</evidence>
<feature type="compositionally biased region" description="Low complexity" evidence="4">
    <location>
        <begin position="16"/>
        <end position="29"/>
    </location>
</feature>
<dbReference type="InParanoid" id="A0A7M7QED0"/>
<dbReference type="PANTHER" id="PTHR15109:SF3">
    <property type="entry name" value="PROTEIN FAM193B"/>
    <property type="match status" value="1"/>
</dbReference>
<dbReference type="OrthoDB" id="10044608at2759"/>
<feature type="compositionally biased region" description="Low complexity" evidence="4">
    <location>
        <begin position="1792"/>
        <end position="1815"/>
    </location>
</feature>